<dbReference type="AlphaFoldDB" id="A0A1J1I7I6"/>
<gene>
    <name evidence="1" type="ORF">CLUMA_CG007886</name>
</gene>
<keyword evidence="2" id="KW-1185">Reference proteome</keyword>
<reference evidence="1 2" key="1">
    <citation type="submission" date="2015-04" db="EMBL/GenBank/DDBJ databases">
        <authorList>
            <person name="Syromyatnikov M.Y."/>
            <person name="Popov V.N."/>
        </authorList>
    </citation>
    <scope>NUCLEOTIDE SEQUENCE [LARGE SCALE GENOMIC DNA]</scope>
</reference>
<evidence type="ECO:0000313" key="2">
    <source>
        <dbReference type="Proteomes" id="UP000183832"/>
    </source>
</evidence>
<sequence>MACTENVFAVTTIACSRFEKIEMLTYDIKAVYVDHFTTFLSQQRMNKLSRIEQVIDIVSLLKSQFLAFRMIKL</sequence>
<proteinExistence type="predicted"/>
<organism evidence="1 2">
    <name type="scientific">Clunio marinus</name>
    <dbReference type="NCBI Taxonomy" id="568069"/>
    <lineage>
        <taxon>Eukaryota</taxon>
        <taxon>Metazoa</taxon>
        <taxon>Ecdysozoa</taxon>
        <taxon>Arthropoda</taxon>
        <taxon>Hexapoda</taxon>
        <taxon>Insecta</taxon>
        <taxon>Pterygota</taxon>
        <taxon>Neoptera</taxon>
        <taxon>Endopterygota</taxon>
        <taxon>Diptera</taxon>
        <taxon>Nematocera</taxon>
        <taxon>Chironomoidea</taxon>
        <taxon>Chironomidae</taxon>
        <taxon>Clunio</taxon>
    </lineage>
</organism>
<dbReference type="Proteomes" id="UP000183832">
    <property type="component" value="Unassembled WGS sequence"/>
</dbReference>
<name>A0A1J1I7I6_9DIPT</name>
<protein>
    <submittedName>
        <fullName evidence="1">CLUMA_CG007886, isoform A</fullName>
    </submittedName>
</protein>
<accession>A0A1J1I7I6</accession>
<dbReference type="EMBL" id="CVRI01000038">
    <property type="protein sequence ID" value="CRK94377.1"/>
    <property type="molecule type" value="Genomic_DNA"/>
</dbReference>
<evidence type="ECO:0000313" key="1">
    <source>
        <dbReference type="EMBL" id="CRK94377.1"/>
    </source>
</evidence>